<gene>
    <name evidence="1" type="ORF">MSTHC_2279</name>
</gene>
<dbReference type="KEGG" id="mthe:MSTHC_2279"/>
<accession>A0A0E3NH64</accession>
<dbReference type="HOGENOM" id="CLU_2820986_0_0_2"/>
<name>A0A0E3NH64_METTE</name>
<dbReference type="EMBL" id="CP009502">
    <property type="protein sequence ID" value="AKB16597.1"/>
    <property type="molecule type" value="Genomic_DNA"/>
</dbReference>
<organism evidence="1 2">
    <name type="scientific">Methanosarcina thermophila CHTI-55</name>
    <dbReference type="NCBI Taxonomy" id="1434121"/>
    <lineage>
        <taxon>Archaea</taxon>
        <taxon>Methanobacteriati</taxon>
        <taxon>Methanobacteriota</taxon>
        <taxon>Stenosarchaea group</taxon>
        <taxon>Methanomicrobia</taxon>
        <taxon>Methanosarcinales</taxon>
        <taxon>Methanosarcinaceae</taxon>
        <taxon>Methanosarcina</taxon>
    </lineage>
</organism>
<reference evidence="1 2" key="1">
    <citation type="submission" date="2014-07" db="EMBL/GenBank/DDBJ databases">
        <title>Methanogenic archaea and the global carbon cycle.</title>
        <authorList>
            <person name="Henriksen J.R."/>
            <person name="Luke J."/>
            <person name="Reinhart S."/>
            <person name="Benedict M.N."/>
            <person name="Youngblut N.D."/>
            <person name="Metcalf M.E."/>
            <person name="Whitaker R.J."/>
            <person name="Metcalf W.W."/>
        </authorList>
    </citation>
    <scope>NUCLEOTIDE SEQUENCE [LARGE SCALE GENOMIC DNA]</scope>
    <source>
        <strain evidence="1 2">CHTI-55</strain>
    </source>
</reference>
<evidence type="ECO:0000313" key="2">
    <source>
        <dbReference type="Proteomes" id="UP000056925"/>
    </source>
</evidence>
<proteinExistence type="predicted"/>
<dbReference type="AlphaFoldDB" id="A0A0E3NH64"/>
<protein>
    <submittedName>
        <fullName evidence="1">Uncharacterized protein</fullName>
    </submittedName>
</protein>
<dbReference type="Proteomes" id="UP000056925">
    <property type="component" value="Chromosome"/>
</dbReference>
<sequence>MSVSSGGCDCSSRYCASREGCILSSEGFDLFSLESAELSDAYTYERLLTRKQATKKQIISVFNIAL</sequence>
<dbReference type="PATRIC" id="fig|1434121.4.peg.2764"/>
<evidence type="ECO:0000313" key="1">
    <source>
        <dbReference type="EMBL" id="AKB16597.1"/>
    </source>
</evidence>